<dbReference type="Gene3D" id="2.60.40.1120">
    <property type="entry name" value="Carboxypeptidase-like, regulatory domain"/>
    <property type="match status" value="1"/>
</dbReference>
<keyword evidence="4" id="KW-0720">Serine protease</keyword>
<accession>A0ABP8CUD5</accession>
<evidence type="ECO:0000259" key="7">
    <source>
        <dbReference type="Pfam" id="PF02897"/>
    </source>
</evidence>
<dbReference type="SUPFAM" id="SSF50993">
    <property type="entry name" value="Peptidase/esterase 'gauge' domain"/>
    <property type="match status" value="1"/>
</dbReference>
<dbReference type="InterPro" id="IPR002470">
    <property type="entry name" value="Peptidase_S9A"/>
</dbReference>
<dbReference type="PANTHER" id="PTHR11757">
    <property type="entry name" value="PROTEASE FAMILY S9A OLIGOPEPTIDASE"/>
    <property type="match status" value="1"/>
</dbReference>
<dbReference type="PRINTS" id="PR00862">
    <property type="entry name" value="PROLIGOPTASE"/>
</dbReference>
<evidence type="ECO:0000313" key="8">
    <source>
        <dbReference type="EMBL" id="GAA4243476.1"/>
    </source>
</evidence>
<protein>
    <recommendedName>
        <fullName evidence="10">Oligopeptidase B</fullName>
    </recommendedName>
</protein>
<feature type="signal peptide" evidence="5">
    <location>
        <begin position="1"/>
        <end position="19"/>
    </location>
</feature>
<dbReference type="SUPFAM" id="SSF53474">
    <property type="entry name" value="alpha/beta-Hydrolases"/>
    <property type="match status" value="1"/>
</dbReference>
<evidence type="ECO:0000256" key="5">
    <source>
        <dbReference type="SAM" id="SignalP"/>
    </source>
</evidence>
<evidence type="ECO:0000259" key="6">
    <source>
        <dbReference type="Pfam" id="PF00326"/>
    </source>
</evidence>
<organism evidence="8 9">
    <name type="scientific">Winogradskyella damuponensis</name>
    <dbReference type="NCBI Taxonomy" id="943939"/>
    <lineage>
        <taxon>Bacteria</taxon>
        <taxon>Pseudomonadati</taxon>
        <taxon>Bacteroidota</taxon>
        <taxon>Flavobacteriia</taxon>
        <taxon>Flavobacteriales</taxon>
        <taxon>Flavobacteriaceae</taxon>
        <taxon>Winogradskyella</taxon>
    </lineage>
</organism>
<evidence type="ECO:0000256" key="4">
    <source>
        <dbReference type="ARBA" id="ARBA00022825"/>
    </source>
</evidence>
<dbReference type="Pfam" id="PF00326">
    <property type="entry name" value="Peptidase_S9"/>
    <property type="match status" value="1"/>
</dbReference>
<keyword evidence="3" id="KW-0378">Hydrolase</keyword>
<sequence>MTSKPLLLLLFIIATFSNAQNTNSSTNSTIQETIKGTVVDKTDGTPLPYAYLKIDKVGLGTVTEGDGKFQITIPKKYDTYTITISYLGFEDLKLNISDFKALNGTTFNMTPEAVSLDEVFVEEKKEKLPSVKSLLRKVIKNIPSNYSNAPSLITGYYRETMKENGEYIKYTDAACEYYEAPYRKKKYKWRDYQSPYDFSVSAGTFSFDASSLHRLHFHYQTLKDEQVNIINSRSSASLSKREFHGNIEGGPLGLFGRNRVKYQESFLGKKATRDFNYTISEELDDSGNWVYVLEFQTKTTKEELDDLASPNSRNRKQWRKANNRKLLKGKIYINPENYAVVRYECMVPNQLKEYFCGYKYNHVKHFDYKLDVRFKKEGAKYYIDHMRHEDEFIYKDSTNQTTTYYSAISEFKTSKINTTNVKKFPREDNFANTMSNHLYEFPLDYDKEYWQNYTLKNPVATIDAAIRKDMEFEKTLEQQFRDKHIRNDAMPAPIAEIKPSSFKIHGETYTDNYAWLKDTKAPQHNKAVMEYLRQENKYTENYNIPLKKAQRIIYQNLVQTVEKNTSSLPVEKNGYSYYSSYTEDDEYPIYYRKGITKDTLTEVLLNVNEMAKEKDYYTASLGSVSPNNQFITVYENTTGTDAYTLKIKDLSNKTFLNDSIHRVGGTVWLDNATFLYVNVEKDTYRSSQVKRHILGTDPNTDTIIYEEKDPKFGVSIAKSKSKDYIFLNTSSKTASENWYLKTDNPMGEFKIIRPREKDHIYAVAHHKDLFYILTNKEAINFKVATVPVNAVASEKWTDIIPHQKGVLIQNFQVFDNFFVINEKENAQSRLKIIDQTTQESHILKLKEDFYNIGIGYNPEFATDSLQFSYSSFETPLSTYKYNMATKKKRLVKQHSKPLARQYYKYVVERKWVTAKDGKLIPLTLISHKWRAKRKGNNRKVYLTSYGSYGSGQGIPGGASVYHLVNAGYVYAIAHIRGGDDMGNEWYEEGKLFNKKNTFTDFIACADYLIAENYAKKGSIVAQGGSAGGLLMGAVINERPELFSTVILDVPFVDVINTMLDENLPLTVGEFDEWGNPKDKKAYHYIKSYSPYDNVKAQDYPNLLFFTGLNDTRVGYWEPAKMVAKLRATKTDDNVLLLKTDFSNGHGGGSGRFAGFRDSAYQLALIYELDRLRRAEELKIQKP</sequence>
<dbReference type="Gene3D" id="3.40.50.1820">
    <property type="entry name" value="alpha/beta hydrolase"/>
    <property type="match status" value="1"/>
</dbReference>
<dbReference type="SUPFAM" id="SSF49464">
    <property type="entry name" value="Carboxypeptidase regulatory domain-like"/>
    <property type="match status" value="1"/>
</dbReference>
<comment type="caution">
    <text evidence="8">The sequence shown here is derived from an EMBL/GenBank/DDBJ whole genome shotgun (WGS) entry which is preliminary data.</text>
</comment>
<dbReference type="EMBL" id="BAABCB010000018">
    <property type="protein sequence ID" value="GAA4243476.1"/>
    <property type="molecule type" value="Genomic_DNA"/>
</dbReference>
<evidence type="ECO:0000313" key="9">
    <source>
        <dbReference type="Proteomes" id="UP001501682"/>
    </source>
</evidence>
<dbReference type="InterPro" id="IPR008969">
    <property type="entry name" value="CarboxyPept-like_regulatory"/>
</dbReference>
<dbReference type="Pfam" id="PF13715">
    <property type="entry name" value="CarbopepD_reg_2"/>
    <property type="match status" value="1"/>
</dbReference>
<evidence type="ECO:0008006" key="10">
    <source>
        <dbReference type="Google" id="ProtNLM"/>
    </source>
</evidence>
<feature type="chain" id="PRO_5045434241" description="Oligopeptidase B" evidence="5">
    <location>
        <begin position="20"/>
        <end position="1182"/>
    </location>
</feature>
<dbReference type="InterPro" id="IPR023302">
    <property type="entry name" value="Pept_S9A_N"/>
</dbReference>
<dbReference type="Pfam" id="PF02897">
    <property type="entry name" value="Peptidase_S9_N"/>
    <property type="match status" value="1"/>
</dbReference>
<evidence type="ECO:0000256" key="1">
    <source>
        <dbReference type="ARBA" id="ARBA00005228"/>
    </source>
</evidence>
<feature type="domain" description="Peptidase S9A N-terminal" evidence="7">
    <location>
        <begin position="499"/>
        <end position="893"/>
    </location>
</feature>
<evidence type="ECO:0000256" key="2">
    <source>
        <dbReference type="ARBA" id="ARBA00022670"/>
    </source>
</evidence>
<keyword evidence="5" id="KW-0732">Signal</keyword>
<keyword evidence="9" id="KW-1185">Reference proteome</keyword>
<dbReference type="InterPro" id="IPR001375">
    <property type="entry name" value="Peptidase_S9_cat"/>
</dbReference>
<dbReference type="Proteomes" id="UP001501682">
    <property type="component" value="Unassembled WGS sequence"/>
</dbReference>
<dbReference type="PANTHER" id="PTHR11757:SF19">
    <property type="entry name" value="PROLYL ENDOPEPTIDASE-LIKE"/>
    <property type="match status" value="1"/>
</dbReference>
<name>A0ABP8CUD5_9FLAO</name>
<proteinExistence type="inferred from homology"/>
<evidence type="ECO:0000256" key="3">
    <source>
        <dbReference type="ARBA" id="ARBA00022801"/>
    </source>
</evidence>
<dbReference type="RefSeq" id="WP_344714125.1">
    <property type="nucleotide sequence ID" value="NZ_BAABCB010000018.1"/>
</dbReference>
<comment type="similarity">
    <text evidence="1">Belongs to the peptidase S9A family.</text>
</comment>
<reference evidence="9" key="1">
    <citation type="journal article" date="2019" name="Int. J. Syst. Evol. Microbiol.">
        <title>The Global Catalogue of Microorganisms (GCM) 10K type strain sequencing project: providing services to taxonomists for standard genome sequencing and annotation.</title>
        <authorList>
            <consortium name="The Broad Institute Genomics Platform"/>
            <consortium name="The Broad Institute Genome Sequencing Center for Infectious Disease"/>
            <person name="Wu L."/>
            <person name="Ma J."/>
        </authorList>
    </citation>
    <scope>NUCLEOTIDE SEQUENCE [LARGE SCALE GENOMIC DNA]</scope>
    <source>
        <strain evidence="9">JCM 17633</strain>
    </source>
</reference>
<keyword evidence="2" id="KW-0645">Protease</keyword>
<gene>
    <name evidence="8" type="ORF">GCM10022292_18220</name>
</gene>
<feature type="domain" description="Peptidase S9 prolyl oligopeptidase catalytic" evidence="6">
    <location>
        <begin position="960"/>
        <end position="1156"/>
    </location>
</feature>
<dbReference type="InterPro" id="IPR051543">
    <property type="entry name" value="Serine_Peptidase_S9A"/>
</dbReference>
<dbReference type="Gene3D" id="2.130.10.120">
    <property type="entry name" value="Prolyl oligopeptidase, N-terminal domain"/>
    <property type="match status" value="1"/>
</dbReference>
<dbReference type="InterPro" id="IPR029058">
    <property type="entry name" value="AB_hydrolase_fold"/>
</dbReference>